<accession>A0ACB7XJL9</accession>
<gene>
    <name evidence="1" type="ORF">Vadar_022424</name>
</gene>
<dbReference type="EMBL" id="CM037160">
    <property type="protein sequence ID" value="KAH7840842.1"/>
    <property type="molecule type" value="Genomic_DNA"/>
</dbReference>
<proteinExistence type="predicted"/>
<keyword evidence="2" id="KW-1185">Reference proteome</keyword>
<organism evidence="1 2">
    <name type="scientific">Vaccinium darrowii</name>
    <dbReference type="NCBI Taxonomy" id="229202"/>
    <lineage>
        <taxon>Eukaryota</taxon>
        <taxon>Viridiplantae</taxon>
        <taxon>Streptophyta</taxon>
        <taxon>Embryophyta</taxon>
        <taxon>Tracheophyta</taxon>
        <taxon>Spermatophyta</taxon>
        <taxon>Magnoliopsida</taxon>
        <taxon>eudicotyledons</taxon>
        <taxon>Gunneridae</taxon>
        <taxon>Pentapetalae</taxon>
        <taxon>asterids</taxon>
        <taxon>Ericales</taxon>
        <taxon>Ericaceae</taxon>
        <taxon>Vaccinioideae</taxon>
        <taxon>Vaccinieae</taxon>
        <taxon>Vaccinium</taxon>
    </lineage>
</organism>
<name>A0ACB7XJL9_9ERIC</name>
<reference evidence="1 2" key="1">
    <citation type="journal article" date="2021" name="Hortic Res">
        <title>High-quality reference genome and annotation aids understanding of berry development for evergreen blueberry (Vaccinium darrowii).</title>
        <authorList>
            <person name="Yu J."/>
            <person name="Hulse-Kemp A.M."/>
            <person name="Babiker E."/>
            <person name="Staton M."/>
        </authorList>
    </citation>
    <scope>NUCLEOTIDE SEQUENCE [LARGE SCALE GENOMIC DNA]</scope>
    <source>
        <strain evidence="2">cv. NJ 8807/NJ 8810</strain>
        <tissue evidence="1">Young leaf</tissue>
    </source>
</reference>
<evidence type="ECO:0000313" key="2">
    <source>
        <dbReference type="Proteomes" id="UP000828048"/>
    </source>
</evidence>
<evidence type="ECO:0000313" key="1">
    <source>
        <dbReference type="EMBL" id="KAH7840842.1"/>
    </source>
</evidence>
<comment type="caution">
    <text evidence="1">The sequence shown here is derived from an EMBL/GenBank/DDBJ whole genome shotgun (WGS) entry which is preliminary data.</text>
</comment>
<dbReference type="Proteomes" id="UP000828048">
    <property type="component" value="Chromosome 10"/>
</dbReference>
<protein>
    <submittedName>
        <fullName evidence="1">Uncharacterized protein</fullName>
    </submittedName>
</protein>
<sequence>MPKPKNKSVSVSENTKMRKIRVICNDPDATDSSDDESNPKPYGPKRMVREINIPFGLVNRSRKETETESSCQDSNNGGKGKGPQSKKSLVLPKTPNSNPGRRLSSGSKHKGVRQRKWGTWAAEIRDPFTRKRVWLGTYSTEEAAAKAYNMKKLEFEAMASTMSSEDYSESLVCHTSPSSVLELDSMVSAPNLNNNGKCYGTVKDLVGVEAYFGGEDLPMDDLLMGQFGDDDNGFDLGTDFDSLFLDDSGNLLDDLVGFGDIQLAGFDDSEPSDLPDYDFELDDEEHALADDPLSLGFIP</sequence>